<protein>
    <submittedName>
        <fullName evidence="1">Uncharacterized protein</fullName>
    </submittedName>
</protein>
<gene>
    <name evidence="1" type="ORF">ACFQ33_20015</name>
</gene>
<organism evidence="1 2">
    <name type="scientific">Mycoplana ramosa</name>
    <name type="common">Mycoplana bullata</name>
    <dbReference type="NCBI Taxonomy" id="40837"/>
    <lineage>
        <taxon>Bacteria</taxon>
        <taxon>Pseudomonadati</taxon>
        <taxon>Pseudomonadota</taxon>
        <taxon>Alphaproteobacteria</taxon>
        <taxon>Hyphomicrobiales</taxon>
        <taxon>Rhizobiaceae</taxon>
        <taxon>Mycoplana</taxon>
    </lineage>
</organism>
<comment type="caution">
    <text evidence="1">The sequence shown here is derived from an EMBL/GenBank/DDBJ whole genome shotgun (WGS) entry which is preliminary data.</text>
</comment>
<reference evidence="2" key="1">
    <citation type="journal article" date="2019" name="Int. J. Syst. Evol. Microbiol.">
        <title>The Global Catalogue of Microorganisms (GCM) 10K type strain sequencing project: providing services to taxonomists for standard genome sequencing and annotation.</title>
        <authorList>
            <consortium name="The Broad Institute Genomics Platform"/>
            <consortium name="The Broad Institute Genome Sequencing Center for Infectious Disease"/>
            <person name="Wu L."/>
            <person name="Ma J."/>
        </authorList>
    </citation>
    <scope>NUCLEOTIDE SEQUENCE [LARGE SCALE GENOMIC DNA]</scope>
    <source>
        <strain evidence="2">CCUG 55609</strain>
    </source>
</reference>
<sequence>MTVPFLGFGERQKVADGGVMIGELATAVEFQGEFPGELRLLQVEMLNLLELRPIWQKKQRQWCRMSAHTEFKYRIQR</sequence>
<name>A0ABW3Z1Q8_MYCRA</name>
<evidence type="ECO:0000313" key="1">
    <source>
        <dbReference type="EMBL" id="MFD1330178.1"/>
    </source>
</evidence>
<proteinExistence type="predicted"/>
<keyword evidence="2" id="KW-1185">Reference proteome</keyword>
<evidence type="ECO:0000313" key="2">
    <source>
        <dbReference type="Proteomes" id="UP001597173"/>
    </source>
</evidence>
<dbReference type="RefSeq" id="WP_374841051.1">
    <property type="nucleotide sequence ID" value="NZ_JBHEEW010000018.1"/>
</dbReference>
<dbReference type="EMBL" id="JBHTNF010000019">
    <property type="protein sequence ID" value="MFD1330178.1"/>
    <property type="molecule type" value="Genomic_DNA"/>
</dbReference>
<accession>A0ABW3Z1Q8</accession>
<dbReference type="Proteomes" id="UP001597173">
    <property type="component" value="Unassembled WGS sequence"/>
</dbReference>